<comment type="subcellular location">
    <subcellularLocation>
        <location evidence="1">Cytoplasm</location>
        <location evidence="1">Cytosol</location>
    </subcellularLocation>
</comment>
<dbReference type="GO" id="GO:0045087">
    <property type="term" value="P:innate immune response"/>
    <property type="evidence" value="ECO:0007669"/>
    <property type="project" value="UniProtKB-KW"/>
</dbReference>
<keyword evidence="2" id="KW-0963">Cytoplasm</keyword>
<dbReference type="Gene3D" id="1.10.533.10">
    <property type="entry name" value="Death Domain, Fas"/>
    <property type="match status" value="1"/>
</dbReference>
<dbReference type="EMBL" id="JAGEUA010000007">
    <property type="protein sequence ID" value="KAL0970544.1"/>
    <property type="molecule type" value="Genomic_DNA"/>
</dbReference>
<evidence type="ECO:0000256" key="2">
    <source>
        <dbReference type="ARBA" id="ARBA00022490"/>
    </source>
</evidence>
<evidence type="ECO:0000313" key="7">
    <source>
        <dbReference type="EMBL" id="KAL0970544.1"/>
    </source>
</evidence>
<dbReference type="Pfam" id="PF00619">
    <property type="entry name" value="CARD"/>
    <property type="match status" value="1"/>
</dbReference>
<dbReference type="SUPFAM" id="SSF47986">
    <property type="entry name" value="DEATH domain"/>
    <property type="match status" value="1"/>
</dbReference>
<keyword evidence="5" id="KW-0395">Inflammatory response</keyword>
<evidence type="ECO:0000259" key="6">
    <source>
        <dbReference type="PROSITE" id="PS50209"/>
    </source>
</evidence>
<dbReference type="InterPro" id="IPR051249">
    <property type="entry name" value="NLRP_Inflammasome"/>
</dbReference>
<reference evidence="7 8" key="1">
    <citation type="submission" date="2024-06" db="EMBL/GenBank/DDBJ databases">
        <authorList>
            <person name="Pan Q."/>
            <person name="Wen M."/>
            <person name="Jouanno E."/>
            <person name="Zahm M."/>
            <person name="Klopp C."/>
            <person name="Cabau C."/>
            <person name="Louis A."/>
            <person name="Berthelot C."/>
            <person name="Parey E."/>
            <person name="Roest Crollius H."/>
            <person name="Montfort J."/>
            <person name="Robinson-Rechavi M."/>
            <person name="Bouchez O."/>
            <person name="Lampietro C."/>
            <person name="Lopez Roques C."/>
            <person name="Donnadieu C."/>
            <person name="Postlethwait J."/>
            <person name="Bobe J."/>
            <person name="Verreycken H."/>
            <person name="Guiguen Y."/>
        </authorList>
    </citation>
    <scope>NUCLEOTIDE SEQUENCE [LARGE SCALE GENOMIC DNA]</scope>
    <source>
        <strain evidence="7">Up_M1</strain>
        <tissue evidence="7">Testis</tissue>
    </source>
</reference>
<comment type="caution">
    <text evidence="7">The sequence shown here is derived from an EMBL/GenBank/DDBJ whole genome shotgun (WGS) entry which is preliminary data.</text>
</comment>
<accession>A0ABD0WFU1</accession>
<proteinExistence type="predicted"/>
<evidence type="ECO:0000256" key="1">
    <source>
        <dbReference type="ARBA" id="ARBA00004514"/>
    </source>
</evidence>
<dbReference type="PANTHER" id="PTHR46985">
    <property type="entry name" value="NACHT, LRR AND PYD DOMAINS-CONTAINING PROTEIN 1"/>
    <property type="match status" value="1"/>
</dbReference>
<keyword evidence="4" id="KW-0391">Immunity</keyword>
<name>A0ABD0WFU1_UMBPY</name>
<dbReference type="Proteomes" id="UP001557470">
    <property type="component" value="Unassembled WGS sequence"/>
</dbReference>
<sequence>MTPRRFQISNHKKVDLGLTYMKIYHFKARYRAANEQLSAYYVDKNKAELIQSVTKVMPIASLLLQINLIQQEDLEKIEAAGTRQDQMAQLYQILDKGGKKVKSAFYTILEEQEPDVIKLGKHLYFFLLHHLKWKHTE</sequence>
<dbReference type="InterPro" id="IPR001315">
    <property type="entry name" value="CARD"/>
</dbReference>
<dbReference type="PROSITE" id="PS50209">
    <property type="entry name" value="CARD"/>
    <property type="match status" value="1"/>
</dbReference>
<organism evidence="7 8">
    <name type="scientific">Umbra pygmaea</name>
    <name type="common">Eastern mudminnow</name>
    <dbReference type="NCBI Taxonomy" id="75934"/>
    <lineage>
        <taxon>Eukaryota</taxon>
        <taxon>Metazoa</taxon>
        <taxon>Chordata</taxon>
        <taxon>Craniata</taxon>
        <taxon>Vertebrata</taxon>
        <taxon>Euteleostomi</taxon>
        <taxon>Actinopterygii</taxon>
        <taxon>Neopterygii</taxon>
        <taxon>Teleostei</taxon>
        <taxon>Protacanthopterygii</taxon>
        <taxon>Esociformes</taxon>
        <taxon>Umbridae</taxon>
        <taxon>Umbra</taxon>
    </lineage>
</organism>
<keyword evidence="8" id="KW-1185">Reference proteome</keyword>
<gene>
    <name evidence="7" type="ORF">UPYG_G00243570</name>
</gene>
<dbReference type="GO" id="GO:0005829">
    <property type="term" value="C:cytosol"/>
    <property type="evidence" value="ECO:0007669"/>
    <property type="project" value="UniProtKB-SubCell"/>
</dbReference>
<evidence type="ECO:0000313" key="8">
    <source>
        <dbReference type="Proteomes" id="UP001557470"/>
    </source>
</evidence>
<dbReference type="GO" id="GO:0006954">
    <property type="term" value="P:inflammatory response"/>
    <property type="evidence" value="ECO:0007669"/>
    <property type="project" value="UniProtKB-KW"/>
</dbReference>
<evidence type="ECO:0000256" key="5">
    <source>
        <dbReference type="ARBA" id="ARBA00023198"/>
    </source>
</evidence>
<feature type="domain" description="CARD" evidence="6">
    <location>
        <begin position="34"/>
        <end position="114"/>
    </location>
</feature>
<dbReference type="PANTHER" id="PTHR46985:SF2">
    <property type="entry name" value="APOPTOSIS-ASSOCIATED SPECK-LIKE PROTEIN CONTAINING A CARD"/>
    <property type="match status" value="1"/>
</dbReference>
<dbReference type="InterPro" id="IPR011029">
    <property type="entry name" value="DEATH-like_dom_sf"/>
</dbReference>
<evidence type="ECO:0000256" key="3">
    <source>
        <dbReference type="ARBA" id="ARBA00022588"/>
    </source>
</evidence>
<dbReference type="AlphaFoldDB" id="A0ABD0WFU1"/>
<keyword evidence="3" id="KW-0399">Innate immunity</keyword>
<protein>
    <recommendedName>
        <fullName evidence="6">CARD domain-containing protein</fullName>
    </recommendedName>
</protein>
<evidence type="ECO:0000256" key="4">
    <source>
        <dbReference type="ARBA" id="ARBA00022859"/>
    </source>
</evidence>